<reference evidence="2 3" key="1">
    <citation type="submission" date="2019-06" db="EMBL/GenBank/DDBJ databases">
        <title>Sequencing the genomes of 1000 actinobacteria strains.</title>
        <authorList>
            <person name="Klenk H.-P."/>
        </authorList>
    </citation>
    <scope>NUCLEOTIDE SEQUENCE [LARGE SCALE GENOMIC DNA]</scope>
    <source>
        <strain evidence="2 3">DSM 42059</strain>
    </source>
</reference>
<gene>
    <name evidence="2" type="ORF">FHX80_113116</name>
</gene>
<accession>A0A561UZ77</accession>
<comment type="caution">
    <text evidence="2">The sequence shown here is derived from an EMBL/GenBank/DDBJ whole genome shotgun (WGS) entry which is preliminary data.</text>
</comment>
<protein>
    <recommendedName>
        <fullName evidence="4">Cell wall protein</fullName>
    </recommendedName>
</protein>
<sequence length="381" mass="42423">MQEVDSTSARHSQPRAWLPAVTWLVGARLHPRATETTLTVAQDLAARMDYRLGFVLYDLEGTAARCGVSTATVKRHVRVLRELGALAWHRHGTKKNLRLPGRPYTATATIYAATIPASYDEAMGHRLDGSGYRARVAGVTDEGRALAAKSAVRTKRHSADNRPSRTHGCPQPAPHSPGRHHNVPTADPDGWFNYTSRTCAPRARARARNRGGNSGSPPRRSPWQVARDVRIARQVRPLVGWTQPEGLRRLAFALRPLIDRGLEAHDITAELIGMAVGWRPARPAAYITAALARDRPAAPEGELSADPAAHEEWQQWLNSRRTDEPDRTDDDRRHARLYAWDRWHEVATHYDDDPDDALDLYGTRLCAYAVKRAARAVGSWS</sequence>
<feature type="region of interest" description="Disordered" evidence="1">
    <location>
        <begin position="202"/>
        <end position="223"/>
    </location>
</feature>
<feature type="region of interest" description="Disordered" evidence="1">
    <location>
        <begin position="149"/>
        <end position="189"/>
    </location>
</feature>
<proteinExistence type="predicted"/>
<dbReference type="AlphaFoldDB" id="A0A561UZ77"/>
<name>A0A561UZ77_9ACTN</name>
<evidence type="ECO:0000256" key="1">
    <source>
        <dbReference type="SAM" id="MobiDB-lite"/>
    </source>
</evidence>
<dbReference type="EMBL" id="VIWW01000001">
    <property type="protein sequence ID" value="TWG04647.1"/>
    <property type="molecule type" value="Genomic_DNA"/>
</dbReference>
<dbReference type="Proteomes" id="UP000318186">
    <property type="component" value="Unassembled WGS sequence"/>
</dbReference>
<evidence type="ECO:0000313" key="3">
    <source>
        <dbReference type="Proteomes" id="UP000318186"/>
    </source>
</evidence>
<organism evidence="2 3">
    <name type="scientific">Streptomyces brevispora</name>
    <dbReference type="NCBI Taxonomy" id="887462"/>
    <lineage>
        <taxon>Bacteria</taxon>
        <taxon>Bacillati</taxon>
        <taxon>Actinomycetota</taxon>
        <taxon>Actinomycetes</taxon>
        <taxon>Kitasatosporales</taxon>
        <taxon>Streptomycetaceae</taxon>
        <taxon>Streptomyces</taxon>
    </lineage>
</organism>
<evidence type="ECO:0000313" key="2">
    <source>
        <dbReference type="EMBL" id="TWG04647.1"/>
    </source>
</evidence>
<evidence type="ECO:0008006" key="4">
    <source>
        <dbReference type="Google" id="ProtNLM"/>
    </source>
</evidence>